<accession>A0ABV8LTJ0</accession>
<keyword evidence="1" id="KW-0812">Transmembrane</keyword>
<dbReference type="Proteomes" id="UP001595816">
    <property type="component" value="Unassembled WGS sequence"/>
</dbReference>
<evidence type="ECO:0000313" key="2">
    <source>
        <dbReference type="EMBL" id="MFC4133716.1"/>
    </source>
</evidence>
<protein>
    <submittedName>
        <fullName evidence="2">Uncharacterized protein</fullName>
    </submittedName>
</protein>
<sequence length="127" mass="13945">MIRISTKYFWLAFMFAFFKPWLVIDGQQHRLQWGDNAIPAAPGQHHISIWIPYLWKVGEASLVVDNSYGEAQVFYASPPWAFGAGAIGTTPQESPNKTLALILGLGLPALIILCCCCGTILSSMSNS</sequence>
<dbReference type="EMBL" id="JBHSAY010000013">
    <property type="protein sequence ID" value="MFC4133716.1"/>
    <property type="molecule type" value="Genomic_DNA"/>
</dbReference>
<proteinExistence type="predicted"/>
<keyword evidence="1" id="KW-1133">Transmembrane helix</keyword>
<evidence type="ECO:0000256" key="1">
    <source>
        <dbReference type="SAM" id="Phobius"/>
    </source>
</evidence>
<feature type="transmembrane region" description="Helical" evidence="1">
    <location>
        <begin position="7"/>
        <end position="24"/>
    </location>
</feature>
<name>A0ABV8LTJ0_9ACTN</name>
<organism evidence="2 3">
    <name type="scientific">Hamadaea flava</name>
    <dbReference type="NCBI Taxonomy" id="1742688"/>
    <lineage>
        <taxon>Bacteria</taxon>
        <taxon>Bacillati</taxon>
        <taxon>Actinomycetota</taxon>
        <taxon>Actinomycetes</taxon>
        <taxon>Micromonosporales</taxon>
        <taxon>Micromonosporaceae</taxon>
        <taxon>Hamadaea</taxon>
    </lineage>
</organism>
<keyword evidence="3" id="KW-1185">Reference proteome</keyword>
<dbReference type="RefSeq" id="WP_253750518.1">
    <property type="nucleotide sequence ID" value="NZ_JAMZDZ010000001.1"/>
</dbReference>
<gene>
    <name evidence="2" type="ORF">ACFOZ4_24155</name>
</gene>
<comment type="caution">
    <text evidence="2">The sequence shown here is derived from an EMBL/GenBank/DDBJ whole genome shotgun (WGS) entry which is preliminary data.</text>
</comment>
<feature type="transmembrane region" description="Helical" evidence="1">
    <location>
        <begin position="99"/>
        <end position="121"/>
    </location>
</feature>
<reference evidence="3" key="1">
    <citation type="journal article" date="2019" name="Int. J. Syst. Evol. Microbiol.">
        <title>The Global Catalogue of Microorganisms (GCM) 10K type strain sequencing project: providing services to taxonomists for standard genome sequencing and annotation.</title>
        <authorList>
            <consortium name="The Broad Institute Genomics Platform"/>
            <consortium name="The Broad Institute Genome Sequencing Center for Infectious Disease"/>
            <person name="Wu L."/>
            <person name="Ma J."/>
        </authorList>
    </citation>
    <scope>NUCLEOTIDE SEQUENCE [LARGE SCALE GENOMIC DNA]</scope>
    <source>
        <strain evidence="3">CGMCC 4.7289</strain>
    </source>
</reference>
<evidence type="ECO:0000313" key="3">
    <source>
        <dbReference type="Proteomes" id="UP001595816"/>
    </source>
</evidence>
<keyword evidence="1" id="KW-0472">Membrane</keyword>